<dbReference type="OrthoDB" id="10526653at2759"/>
<dbReference type="AlphaFoldDB" id="A0A9N9P1U9"/>
<organism evidence="2 3">
    <name type="scientific">Dentiscutata erythropus</name>
    <dbReference type="NCBI Taxonomy" id="1348616"/>
    <lineage>
        <taxon>Eukaryota</taxon>
        <taxon>Fungi</taxon>
        <taxon>Fungi incertae sedis</taxon>
        <taxon>Mucoromycota</taxon>
        <taxon>Glomeromycotina</taxon>
        <taxon>Glomeromycetes</taxon>
        <taxon>Diversisporales</taxon>
        <taxon>Gigasporaceae</taxon>
        <taxon>Dentiscutata</taxon>
    </lineage>
</organism>
<evidence type="ECO:0000256" key="1">
    <source>
        <dbReference type="SAM" id="Coils"/>
    </source>
</evidence>
<sequence length="108" mass="12985">MAEDKPVKSLEDNSEIVTYGMFEPFFYPDNTNRERRVNELQNDIRMYIVELVNKKEKLDSLLETLKKKLDHIADDLKFYELKEMVKKPIYEEKNLLIPKIIMVIFDIE</sequence>
<evidence type="ECO:0000313" key="3">
    <source>
        <dbReference type="Proteomes" id="UP000789405"/>
    </source>
</evidence>
<protein>
    <submittedName>
        <fullName evidence="2">22452_t:CDS:1</fullName>
    </submittedName>
</protein>
<dbReference type="Proteomes" id="UP000789405">
    <property type="component" value="Unassembled WGS sequence"/>
</dbReference>
<feature type="non-terminal residue" evidence="2">
    <location>
        <position position="108"/>
    </location>
</feature>
<evidence type="ECO:0000313" key="2">
    <source>
        <dbReference type="EMBL" id="CAG8780287.1"/>
    </source>
</evidence>
<keyword evidence="3" id="KW-1185">Reference proteome</keyword>
<name>A0A9N9P1U9_9GLOM</name>
<dbReference type="EMBL" id="CAJVPY010021628">
    <property type="protein sequence ID" value="CAG8780287.1"/>
    <property type="molecule type" value="Genomic_DNA"/>
</dbReference>
<proteinExistence type="predicted"/>
<reference evidence="2" key="1">
    <citation type="submission" date="2021-06" db="EMBL/GenBank/DDBJ databases">
        <authorList>
            <person name="Kallberg Y."/>
            <person name="Tangrot J."/>
            <person name="Rosling A."/>
        </authorList>
    </citation>
    <scope>NUCLEOTIDE SEQUENCE</scope>
    <source>
        <strain evidence="2">MA453B</strain>
    </source>
</reference>
<gene>
    <name evidence="2" type="ORF">DERYTH_LOCUS19561</name>
</gene>
<comment type="caution">
    <text evidence="2">The sequence shown here is derived from an EMBL/GenBank/DDBJ whole genome shotgun (WGS) entry which is preliminary data.</text>
</comment>
<feature type="coiled-coil region" evidence="1">
    <location>
        <begin position="37"/>
        <end position="82"/>
    </location>
</feature>
<accession>A0A9N9P1U9</accession>
<keyword evidence="1" id="KW-0175">Coiled coil</keyword>